<dbReference type="AlphaFoldDB" id="X1V2Z4"/>
<gene>
    <name evidence="2" type="ORF">S12H4_43258</name>
</gene>
<reference evidence="2" key="1">
    <citation type="journal article" date="2014" name="Front. Microbiol.">
        <title>High frequency of phylogenetically diverse reductive dehalogenase-homologous genes in deep subseafloor sedimentary metagenomes.</title>
        <authorList>
            <person name="Kawai M."/>
            <person name="Futagami T."/>
            <person name="Toyoda A."/>
            <person name="Takaki Y."/>
            <person name="Nishi S."/>
            <person name="Hori S."/>
            <person name="Arai W."/>
            <person name="Tsubouchi T."/>
            <person name="Morono Y."/>
            <person name="Uchiyama I."/>
            <person name="Ito T."/>
            <person name="Fujiyama A."/>
            <person name="Inagaki F."/>
            <person name="Takami H."/>
        </authorList>
    </citation>
    <scope>NUCLEOTIDE SEQUENCE</scope>
    <source>
        <strain evidence="2">Expedition CK06-06</strain>
    </source>
</reference>
<sequence length="68" mass="7418">MNENEGSSNNLNKCIVSLLFLTILISLFAWITYGTLEGMLGALAHTITGLLNIFPWLIPFIGIPLGIL</sequence>
<protein>
    <recommendedName>
        <fullName evidence="3">DNA translocase FtsK 4TM region domain-containing protein</fullName>
    </recommendedName>
</protein>
<dbReference type="EMBL" id="BARW01026537">
    <property type="protein sequence ID" value="GAJ06536.1"/>
    <property type="molecule type" value="Genomic_DNA"/>
</dbReference>
<organism evidence="2">
    <name type="scientific">marine sediment metagenome</name>
    <dbReference type="NCBI Taxonomy" id="412755"/>
    <lineage>
        <taxon>unclassified sequences</taxon>
        <taxon>metagenomes</taxon>
        <taxon>ecological metagenomes</taxon>
    </lineage>
</organism>
<name>X1V2Z4_9ZZZZ</name>
<proteinExistence type="predicted"/>
<evidence type="ECO:0000256" key="1">
    <source>
        <dbReference type="SAM" id="Phobius"/>
    </source>
</evidence>
<feature type="transmembrane region" description="Helical" evidence="1">
    <location>
        <begin position="12"/>
        <end position="31"/>
    </location>
</feature>
<feature type="non-terminal residue" evidence="2">
    <location>
        <position position="68"/>
    </location>
</feature>
<feature type="transmembrane region" description="Helical" evidence="1">
    <location>
        <begin position="43"/>
        <end position="67"/>
    </location>
</feature>
<keyword evidence="1" id="KW-0472">Membrane</keyword>
<accession>X1V2Z4</accession>
<keyword evidence="1" id="KW-0812">Transmembrane</keyword>
<keyword evidence="1" id="KW-1133">Transmembrane helix</keyword>
<evidence type="ECO:0008006" key="3">
    <source>
        <dbReference type="Google" id="ProtNLM"/>
    </source>
</evidence>
<evidence type="ECO:0000313" key="2">
    <source>
        <dbReference type="EMBL" id="GAJ06536.1"/>
    </source>
</evidence>
<comment type="caution">
    <text evidence="2">The sequence shown here is derived from an EMBL/GenBank/DDBJ whole genome shotgun (WGS) entry which is preliminary data.</text>
</comment>